<dbReference type="InterPro" id="IPR045076">
    <property type="entry name" value="MutS"/>
</dbReference>
<organism evidence="10 11">
    <name type="scientific">Acetomicrobium flavidum</name>
    <dbReference type="NCBI Taxonomy" id="49896"/>
    <lineage>
        <taxon>Bacteria</taxon>
        <taxon>Thermotogati</taxon>
        <taxon>Synergistota</taxon>
        <taxon>Synergistia</taxon>
        <taxon>Synergistales</taxon>
        <taxon>Acetomicrobiaceae</taxon>
        <taxon>Acetomicrobium</taxon>
    </lineage>
</organism>
<gene>
    <name evidence="7" type="primary">mutS2</name>
    <name evidence="7" type="synonym">rqcU</name>
    <name evidence="10" type="ORF">SAMN05444368_0217</name>
</gene>
<dbReference type="SUPFAM" id="SSF48334">
    <property type="entry name" value="DNA repair protein MutS, domain III"/>
    <property type="match status" value="1"/>
</dbReference>
<dbReference type="EC" id="3.6.4.-" evidence="7"/>
<evidence type="ECO:0000256" key="1">
    <source>
        <dbReference type="ARBA" id="ARBA00022730"/>
    </source>
</evidence>
<dbReference type="PIRSF" id="PIRSF005814">
    <property type="entry name" value="MutS_YshD"/>
    <property type="match status" value="1"/>
</dbReference>
<dbReference type="PANTHER" id="PTHR48466">
    <property type="entry name" value="OS10G0509000 PROTEIN-RELATED"/>
    <property type="match status" value="1"/>
</dbReference>
<keyword evidence="3 7" id="KW-0378">Hydrolase</keyword>
<keyword evidence="2 7" id="KW-0547">Nucleotide-binding</keyword>
<dbReference type="SMART" id="SM00463">
    <property type="entry name" value="SMR"/>
    <property type="match status" value="1"/>
</dbReference>
<evidence type="ECO:0000313" key="11">
    <source>
        <dbReference type="Proteomes" id="UP000185093"/>
    </source>
</evidence>
<dbReference type="InterPro" id="IPR000432">
    <property type="entry name" value="DNA_mismatch_repair_MutS_C"/>
</dbReference>
<evidence type="ECO:0000256" key="7">
    <source>
        <dbReference type="HAMAP-Rule" id="MF_00092"/>
    </source>
</evidence>
<evidence type="ECO:0000256" key="2">
    <source>
        <dbReference type="ARBA" id="ARBA00022741"/>
    </source>
</evidence>
<feature type="binding site" evidence="7">
    <location>
        <begin position="335"/>
        <end position="342"/>
    </location>
    <ligand>
        <name>ATP</name>
        <dbReference type="ChEBI" id="CHEBI:30616"/>
    </ligand>
</feature>
<dbReference type="EMBL" id="FSQZ01000001">
    <property type="protein sequence ID" value="SIN62657.1"/>
    <property type="molecule type" value="Genomic_DNA"/>
</dbReference>
<dbReference type="SMART" id="SM00534">
    <property type="entry name" value="MUTSac"/>
    <property type="match status" value="1"/>
</dbReference>
<evidence type="ECO:0000256" key="8">
    <source>
        <dbReference type="SAM" id="Coils"/>
    </source>
</evidence>
<dbReference type="InterPro" id="IPR036063">
    <property type="entry name" value="Smr_dom_sf"/>
</dbReference>
<dbReference type="Gene3D" id="3.40.50.300">
    <property type="entry name" value="P-loop containing nucleotide triphosphate hydrolases"/>
    <property type="match status" value="1"/>
</dbReference>
<feature type="coiled-coil region" evidence="8">
    <location>
        <begin position="505"/>
        <end position="589"/>
    </location>
</feature>
<comment type="subunit">
    <text evidence="7">Homodimer. Binds to stalled ribosomes, contacting rRNA.</text>
</comment>
<dbReference type="InterPro" id="IPR027417">
    <property type="entry name" value="P-loop_NTPase"/>
</dbReference>
<keyword evidence="1 7" id="KW-0699">rRNA-binding</keyword>
<evidence type="ECO:0000256" key="3">
    <source>
        <dbReference type="ARBA" id="ARBA00022801"/>
    </source>
</evidence>
<dbReference type="SMART" id="SM00533">
    <property type="entry name" value="MUTSd"/>
    <property type="match status" value="1"/>
</dbReference>
<dbReference type="Pfam" id="PF00488">
    <property type="entry name" value="MutS_V"/>
    <property type="match status" value="1"/>
</dbReference>
<keyword evidence="5 7" id="KW-0694">RNA-binding</keyword>
<comment type="similarity">
    <text evidence="7">Belongs to the DNA mismatch repair MutS family. MutS2 subfamily.</text>
</comment>
<dbReference type="SUPFAM" id="SSF160443">
    <property type="entry name" value="SMR domain-like"/>
    <property type="match status" value="1"/>
</dbReference>
<feature type="domain" description="Smr" evidence="9">
    <location>
        <begin position="713"/>
        <end position="785"/>
    </location>
</feature>
<keyword evidence="7" id="KW-0540">Nuclease</keyword>
<evidence type="ECO:0000256" key="5">
    <source>
        <dbReference type="ARBA" id="ARBA00022884"/>
    </source>
</evidence>
<dbReference type="PANTHER" id="PTHR48466:SF2">
    <property type="entry name" value="OS10G0509000 PROTEIN"/>
    <property type="match status" value="1"/>
</dbReference>
<keyword evidence="8" id="KW-0175">Coiled coil</keyword>
<keyword evidence="6 7" id="KW-0238">DNA-binding</keyword>
<dbReference type="Gene3D" id="3.30.1370.110">
    <property type="match status" value="1"/>
</dbReference>
<dbReference type="InterPro" id="IPR005747">
    <property type="entry name" value="MutS2"/>
</dbReference>
<dbReference type="SUPFAM" id="SSF52540">
    <property type="entry name" value="P-loop containing nucleoside triphosphate hydrolases"/>
    <property type="match status" value="1"/>
</dbReference>
<dbReference type="Proteomes" id="UP000185093">
    <property type="component" value="Unassembled WGS sequence"/>
</dbReference>
<feature type="coiled-coil region" evidence="8">
    <location>
        <begin position="148"/>
        <end position="175"/>
    </location>
</feature>
<protein>
    <recommendedName>
        <fullName evidence="7">Endonuclease MutS2</fullName>
        <ecNumber evidence="7">3.1.-.-</ecNumber>
    </recommendedName>
    <alternativeName>
        <fullName evidence="7">Ribosome-associated protein quality control-upstream factor</fullName>
        <shortName evidence="7">RQC-upstream factor</shortName>
        <shortName evidence="7">RqcU</shortName>
        <ecNumber evidence="7">3.6.4.-</ecNumber>
    </alternativeName>
</protein>
<dbReference type="InterPro" id="IPR036187">
    <property type="entry name" value="DNA_mismatch_repair_MutS_sf"/>
</dbReference>
<evidence type="ECO:0000313" key="10">
    <source>
        <dbReference type="EMBL" id="SIN62657.1"/>
    </source>
</evidence>
<name>A0ABY1JAU7_9BACT</name>
<keyword evidence="7" id="KW-0255">Endonuclease</keyword>
<dbReference type="PROSITE" id="PS50828">
    <property type="entry name" value="SMR"/>
    <property type="match status" value="1"/>
</dbReference>
<dbReference type="InterPro" id="IPR007696">
    <property type="entry name" value="DNA_mismatch_repair_MutS_core"/>
</dbReference>
<comment type="function">
    <text evidence="7">Acts as a ribosome collision sensor, splitting the ribosome into its 2 subunits. Detects stalled/collided 70S ribosomes which it binds and splits by an ATP-hydrolysis driven conformational change. Acts upstream of the ribosome quality control system (RQC), a ribosome-associated complex that mediates the extraction of incompletely synthesized nascent chains from stalled ribosomes and their subsequent degradation. Probably generates substrates for RQC.</text>
</comment>
<dbReference type="InterPro" id="IPR046893">
    <property type="entry name" value="MSSS"/>
</dbReference>
<accession>A0ABY1JAU7</accession>
<dbReference type="Pfam" id="PF01713">
    <property type="entry name" value="Smr"/>
    <property type="match status" value="1"/>
</dbReference>
<comment type="function">
    <text evidence="7">Endonuclease that is involved in the suppression of homologous recombination and thus may have a key role in the control of bacterial genetic diversity.</text>
</comment>
<sequence>MISSKQTRQLLEIDKIIAKFYSKNIRSEIGKTYVRDIKPLTNIEALKDWQALYREFERYIDVKGDFPWDDRLMPIGDLLEAGKSQGVLFGEELLPFKCMLGLAVRIKELSGELAREGYGKLGEMARQFADFGDEVKAMSVVDEDGRLYDSASVKLAEIRNELDVAKRQARSIGQKIISDQSLSSKLQDQVIAMRNGRYVLLVKKDLAPSFPGIFVDYSSSGNSVYMEPHALVTMNNKIAMLLEDERREERRICQKLTEMLLSRERAILKAQDLIGQIDLMWGIYYFLQANDWTLPEMEEKSSFYLNNAHHPLLEPKAVPIDVHCGRNFKALVITGPNTGGKTVALKTVGLCVYLAWCGLPIPAREGSRIGQFSSLEADIGDEQSIEQNLSTFSGHVKRIIDMLAQADDRSLFLIDELGAGTDPEEGAALGIAILETFLKKGSLVLATTHHNSIKRYALLTQNVETASVDFDPETLQPKYKLLLGVPGKSNALLIAKRLGMPDEVLEIAKRELKGSDTSMEDLIERLRAKLSALEEKEKELANETAKLKAAKRELEKQLSGIEERRERILAEAERRAKKIVKEAQESAKLLLKELSKTHNLADAHRTFAKMREQTDKILDDIEREEATRIESKSSIAEGRIPRVGDKVKILGTNATGIVESVDNEKATIQSGPIKVDVSLKKIRVIEESDKKEGQSIKISIERPQNVPSSIMIRGMRVSEAMPLVETYLDKAFRAGYREVTIIHGRGEGILRQEVHALCRRLPYVEDFRLGGPGEGGYGVTIVRFVNKGGS</sequence>
<evidence type="ECO:0000256" key="4">
    <source>
        <dbReference type="ARBA" id="ARBA00022840"/>
    </source>
</evidence>
<proteinExistence type="inferred from homology"/>
<dbReference type="InterPro" id="IPR002625">
    <property type="entry name" value="Smr_dom"/>
</dbReference>
<dbReference type="PROSITE" id="PS00486">
    <property type="entry name" value="DNA_MISMATCH_REPAIR_2"/>
    <property type="match status" value="1"/>
</dbReference>
<keyword evidence="4 7" id="KW-0067">ATP-binding</keyword>
<dbReference type="HAMAP" id="MF_00092">
    <property type="entry name" value="MutS2"/>
    <property type="match status" value="1"/>
</dbReference>
<comment type="caution">
    <text evidence="10">The sequence shown here is derived from an EMBL/GenBank/DDBJ whole genome shotgun (WGS) entry which is preliminary data.</text>
</comment>
<dbReference type="NCBIfam" id="TIGR01069">
    <property type="entry name" value="mutS2"/>
    <property type="match status" value="1"/>
</dbReference>
<dbReference type="EC" id="3.1.-.-" evidence="7"/>
<keyword evidence="11" id="KW-1185">Reference proteome</keyword>
<dbReference type="RefSeq" id="WP_074199015.1">
    <property type="nucleotide sequence ID" value="NZ_FSQZ01000001.1"/>
</dbReference>
<evidence type="ECO:0000259" key="9">
    <source>
        <dbReference type="PROSITE" id="PS50828"/>
    </source>
</evidence>
<dbReference type="Pfam" id="PF20297">
    <property type="entry name" value="MSSS"/>
    <property type="match status" value="1"/>
</dbReference>
<reference evidence="10 11" key="1">
    <citation type="submission" date="2016-11" db="EMBL/GenBank/DDBJ databases">
        <authorList>
            <person name="Varghese N."/>
            <person name="Submissions S."/>
        </authorList>
    </citation>
    <scope>NUCLEOTIDE SEQUENCE [LARGE SCALE GENOMIC DNA]</scope>
    <source>
        <strain evidence="10 11">DSM 20664</strain>
    </source>
</reference>
<evidence type="ECO:0000256" key="6">
    <source>
        <dbReference type="ARBA" id="ARBA00023125"/>
    </source>
</evidence>